<feature type="transmembrane region" description="Helical" evidence="8">
    <location>
        <begin position="446"/>
        <end position="468"/>
    </location>
</feature>
<evidence type="ECO:0000256" key="4">
    <source>
        <dbReference type="ARBA" id="ARBA00022475"/>
    </source>
</evidence>
<feature type="transmembrane region" description="Helical" evidence="8">
    <location>
        <begin position="85"/>
        <end position="106"/>
    </location>
</feature>
<keyword evidence="10" id="KW-1185">Reference proteome</keyword>
<evidence type="ECO:0000256" key="6">
    <source>
        <dbReference type="ARBA" id="ARBA00022989"/>
    </source>
</evidence>
<reference evidence="9 10" key="1">
    <citation type="submission" date="2016-09" db="EMBL/GenBank/DDBJ databases">
        <title>Complete genome sequence of the Lysinibacillus sphaericus LMG 22257, a specie of Bacillus with ureolytic activity that can effectively biodeposit calcium carbonate.</title>
        <authorList>
            <person name="Yan W."/>
        </authorList>
    </citation>
    <scope>NUCLEOTIDE SEQUENCE [LARGE SCALE GENOMIC DNA]</scope>
    <source>
        <strain evidence="9 10">LMG 22257</strain>
    </source>
</reference>
<evidence type="ECO:0000256" key="1">
    <source>
        <dbReference type="ARBA" id="ARBA00004651"/>
    </source>
</evidence>
<evidence type="ECO:0000313" key="10">
    <source>
        <dbReference type="Proteomes" id="UP000185746"/>
    </source>
</evidence>
<evidence type="ECO:0000256" key="8">
    <source>
        <dbReference type="SAM" id="Phobius"/>
    </source>
</evidence>
<dbReference type="RefSeq" id="WP_075526360.1">
    <property type="nucleotide sequence ID" value="NZ_CP017560.1"/>
</dbReference>
<dbReference type="KEGG" id="surl:BI350_00510"/>
<proteinExistence type="inferred from homology"/>
<keyword evidence="5 8" id="KW-0812">Transmembrane</keyword>
<feature type="transmembrane region" description="Helical" evidence="8">
    <location>
        <begin position="349"/>
        <end position="372"/>
    </location>
</feature>
<gene>
    <name evidence="9" type="ORF">BI350_00510</name>
</gene>
<protein>
    <submittedName>
        <fullName evidence="9">Choline transporter</fullName>
    </submittedName>
</protein>
<dbReference type="PANTHER" id="PTHR30047">
    <property type="entry name" value="HIGH-AFFINITY CHOLINE TRANSPORT PROTEIN-RELATED"/>
    <property type="match status" value="1"/>
</dbReference>
<dbReference type="Proteomes" id="UP000185746">
    <property type="component" value="Chromosome"/>
</dbReference>
<accession>A0A1D8JC28</accession>
<evidence type="ECO:0000256" key="3">
    <source>
        <dbReference type="ARBA" id="ARBA00022448"/>
    </source>
</evidence>
<dbReference type="AlphaFoldDB" id="A0A1D8JC28"/>
<comment type="subcellular location">
    <subcellularLocation>
        <location evidence="1">Cell membrane</location>
        <topology evidence="1">Multi-pass membrane protein</topology>
    </subcellularLocation>
</comment>
<name>A0A1D8JC28_9BACL</name>
<dbReference type="PANTHER" id="PTHR30047:SF7">
    <property type="entry name" value="HIGH-AFFINITY CHOLINE TRANSPORT PROTEIN"/>
    <property type="match status" value="1"/>
</dbReference>
<keyword evidence="6 8" id="KW-1133">Transmembrane helix</keyword>
<feature type="transmembrane region" description="Helical" evidence="8">
    <location>
        <begin position="407"/>
        <end position="434"/>
    </location>
</feature>
<dbReference type="GO" id="GO:0005886">
    <property type="term" value="C:plasma membrane"/>
    <property type="evidence" value="ECO:0007669"/>
    <property type="project" value="UniProtKB-SubCell"/>
</dbReference>
<dbReference type="Pfam" id="PF02028">
    <property type="entry name" value="BCCT"/>
    <property type="match status" value="1"/>
</dbReference>
<feature type="transmembrane region" description="Helical" evidence="8">
    <location>
        <begin position="224"/>
        <end position="246"/>
    </location>
</feature>
<keyword evidence="4" id="KW-1003">Cell membrane</keyword>
<dbReference type="GO" id="GO:0022857">
    <property type="term" value="F:transmembrane transporter activity"/>
    <property type="evidence" value="ECO:0007669"/>
    <property type="project" value="InterPro"/>
</dbReference>
<organism evidence="9 10">
    <name type="scientific">Sporosarcina ureilytica</name>
    <dbReference type="NCBI Taxonomy" id="298596"/>
    <lineage>
        <taxon>Bacteria</taxon>
        <taxon>Bacillati</taxon>
        <taxon>Bacillota</taxon>
        <taxon>Bacilli</taxon>
        <taxon>Bacillales</taxon>
        <taxon>Caryophanaceae</taxon>
        <taxon>Sporosarcina</taxon>
    </lineage>
</organism>
<feature type="transmembrane region" description="Helical" evidence="8">
    <location>
        <begin position="258"/>
        <end position="277"/>
    </location>
</feature>
<evidence type="ECO:0000256" key="7">
    <source>
        <dbReference type="ARBA" id="ARBA00023136"/>
    </source>
</evidence>
<keyword evidence="3" id="KW-0813">Transport</keyword>
<feature type="transmembrane region" description="Helical" evidence="8">
    <location>
        <begin position="47"/>
        <end position="65"/>
    </location>
</feature>
<dbReference type="NCBIfam" id="TIGR00842">
    <property type="entry name" value="bcct"/>
    <property type="match status" value="1"/>
</dbReference>
<dbReference type="InterPro" id="IPR000060">
    <property type="entry name" value="BCCT_transptr"/>
</dbReference>
<evidence type="ECO:0000256" key="5">
    <source>
        <dbReference type="ARBA" id="ARBA00022692"/>
    </source>
</evidence>
<feature type="transmembrane region" description="Helical" evidence="8">
    <location>
        <begin position="319"/>
        <end position="337"/>
    </location>
</feature>
<feature type="transmembrane region" description="Helical" evidence="8">
    <location>
        <begin position="474"/>
        <end position="494"/>
    </location>
</feature>
<evidence type="ECO:0000313" key="9">
    <source>
        <dbReference type="EMBL" id="AOV06267.1"/>
    </source>
</evidence>
<feature type="transmembrane region" description="Helical" evidence="8">
    <location>
        <begin position="135"/>
        <end position="158"/>
    </location>
</feature>
<dbReference type="EMBL" id="CP017560">
    <property type="protein sequence ID" value="AOV06267.1"/>
    <property type="molecule type" value="Genomic_DNA"/>
</dbReference>
<evidence type="ECO:0000256" key="2">
    <source>
        <dbReference type="ARBA" id="ARBA00005658"/>
    </source>
</evidence>
<keyword evidence="7 8" id="KW-0472">Membrane</keyword>
<comment type="similarity">
    <text evidence="2">Belongs to the BCCT transporter (TC 2.A.15) family.</text>
</comment>
<sequence length="542" mass="60474">MKIIDWPTFIGALFLILAVSIPLILFPEAGAVVVNMANEFMTETFGVVYLFVGLAAFVFLMYVAFSKNGKVKLGYKGEKKEFNTFSWAAMMFSAGIGSSILYWGMIEWAYYYQGPPFGLTPESPEAISWSTAYGIFHWGPMAWAIYTLPALPIAYFYYVRKKPVLKISEAVRPVLGKLVDTPIGVIIDVLFMFGLMGGAGTTLALGTPMIAAGVEDITGIPATLGMQVVIMMLCTAIFATSAYFGLKKGIKMLSDINLWLAIFLLAFVFIMGPTLFISNTTFTSIGIILDNFFKMATWLEPFGNLDGFEKTSFPQKWTIFYWAWWVVYAPFVGLFVARISRGRTIQEMILGTMIYGTVGCMLFFGILGNFGLYLQLTGAFDVIGFMNEAGAPATIIEIFHQLPLSKVIVPIFTVLAIIFLSTTFDSASFILAAVVQKRVDSEPLRWNRLFWAFTLTLLPLVLMFLGGLETLQTASIVAGFPVIFIMFLLAWSFMKASNEDILASKDYDSPLIHISRREEKILKQKKNRESLTQIRSKSKLEE</sequence>
<feature type="transmembrane region" description="Helical" evidence="8">
    <location>
        <begin position="179"/>
        <end position="204"/>
    </location>
</feature>